<keyword evidence="4" id="KW-1185">Reference proteome</keyword>
<evidence type="ECO:0000313" key="4">
    <source>
        <dbReference type="Proteomes" id="UP001234989"/>
    </source>
</evidence>
<keyword evidence="1" id="KW-0511">Multifunctional enzyme</keyword>
<evidence type="ECO:0000256" key="1">
    <source>
        <dbReference type="ARBA" id="ARBA00023268"/>
    </source>
</evidence>
<protein>
    <recommendedName>
        <fullName evidence="2">Reverse transcriptase/retrotransposon-derived protein RNase H-like domain-containing protein</fullName>
    </recommendedName>
</protein>
<dbReference type="Gene3D" id="3.30.70.270">
    <property type="match status" value="1"/>
</dbReference>
<reference evidence="3" key="1">
    <citation type="submission" date="2023-08" db="EMBL/GenBank/DDBJ databases">
        <title>A de novo genome assembly of Solanum verrucosum Schlechtendal, a Mexican diploid species geographically isolated from the other diploid A-genome species in potato relatives.</title>
        <authorList>
            <person name="Hosaka K."/>
        </authorList>
    </citation>
    <scope>NUCLEOTIDE SEQUENCE</scope>
    <source>
        <tissue evidence="3">Young leaves</tissue>
    </source>
</reference>
<dbReference type="GO" id="GO:0003824">
    <property type="term" value="F:catalytic activity"/>
    <property type="evidence" value="ECO:0007669"/>
    <property type="project" value="UniProtKB-KW"/>
</dbReference>
<dbReference type="InterPro" id="IPR041577">
    <property type="entry name" value="RT_RNaseH_2"/>
</dbReference>
<dbReference type="InterPro" id="IPR043502">
    <property type="entry name" value="DNA/RNA_pol_sf"/>
</dbReference>
<dbReference type="Pfam" id="PF17919">
    <property type="entry name" value="RT_RNaseH_2"/>
    <property type="match status" value="1"/>
</dbReference>
<dbReference type="SUPFAM" id="SSF56672">
    <property type="entry name" value="DNA/RNA polymerases"/>
    <property type="match status" value="1"/>
</dbReference>
<dbReference type="PANTHER" id="PTHR37984">
    <property type="entry name" value="PROTEIN CBG26694"/>
    <property type="match status" value="1"/>
</dbReference>
<accession>A0AAF0PQ69</accession>
<feature type="domain" description="Reverse transcriptase/retrotransposon-derived protein RNase H-like" evidence="2">
    <location>
        <begin position="17"/>
        <end position="67"/>
    </location>
</feature>
<proteinExistence type="predicted"/>
<dbReference type="Proteomes" id="UP001234989">
    <property type="component" value="Chromosome 1"/>
</dbReference>
<organism evidence="3 4">
    <name type="scientific">Solanum verrucosum</name>
    <dbReference type="NCBI Taxonomy" id="315347"/>
    <lineage>
        <taxon>Eukaryota</taxon>
        <taxon>Viridiplantae</taxon>
        <taxon>Streptophyta</taxon>
        <taxon>Embryophyta</taxon>
        <taxon>Tracheophyta</taxon>
        <taxon>Spermatophyta</taxon>
        <taxon>Magnoliopsida</taxon>
        <taxon>eudicotyledons</taxon>
        <taxon>Gunneridae</taxon>
        <taxon>Pentapetalae</taxon>
        <taxon>asterids</taxon>
        <taxon>lamiids</taxon>
        <taxon>Solanales</taxon>
        <taxon>Solanaceae</taxon>
        <taxon>Solanoideae</taxon>
        <taxon>Solaneae</taxon>
        <taxon>Solanum</taxon>
    </lineage>
</organism>
<dbReference type="EMBL" id="CP133612">
    <property type="protein sequence ID" value="WMV09089.1"/>
    <property type="molecule type" value="Genomic_DNA"/>
</dbReference>
<evidence type="ECO:0000313" key="3">
    <source>
        <dbReference type="EMBL" id="WMV09089.1"/>
    </source>
</evidence>
<sequence>ITPPLRNLIHKSTNFQWSDASERSFQVLQNKLPSTHVLILPEVMKGYVVYCDSSGVGLGCVLMQHGKIIA</sequence>
<gene>
    <name evidence="3" type="ORF">MTR67_002474</name>
</gene>
<evidence type="ECO:0000259" key="2">
    <source>
        <dbReference type="Pfam" id="PF17919"/>
    </source>
</evidence>
<feature type="non-terminal residue" evidence="3">
    <location>
        <position position="1"/>
    </location>
</feature>
<name>A0AAF0PQ69_SOLVR</name>
<dbReference type="PANTHER" id="PTHR37984:SF5">
    <property type="entry name" value="PROTEIN NYNRIN-LIKE"/>
    <property type="match status" value="1"/>
</dbReference>
<dbReference type="InterPro" id="IPR043128">
    <property type="entry name" value="Rev_trsase/Diguanyl_cyclase"/>
</dbReference>
<dbReference type="InterPro" id="IPR050951">
    <property type="entry name" value="Retrovirus_Pol_polyprotein"/>
</dbReference>
<dbReference type="AlphaFoldDB" id="A0AAF0PQ69"/>